<name>A0A8D9PE05_9CAUD</name>
<proteinExistence type="predicted"/>
<reference evidence="1" key="1">
    <citation type="journal article" date="2021" name="Proc. Natl. Acad. Sci. U.S.A.">
        <title>A Catalog of Tens of Thousands of Viruses from Human Metagenomes Reveals Hidden Associations with Chronic Diseases.</title>
        <authorList>
            <person name="Tisza M.J."/>
            <person name="Buck C.B."/>
        </authorList>
    </citation>
    <scope>NUCLEOTIDE SEQUENCE</scope>
    <source>
        <strain evidence="1">Ctjz83</strain>
    </source>
</reference>
<sequence length="146" mass="17122">MIDYKRICIDELKCHSYKLRSLESLPEEIRRYNEQMDGIRSATSDTTPVKGGGCGREDHLINAISRRDALSANLAVVKWQTSQVEKGLACLTGKQRRILELFYIRREYGYIQRLCQEFNESEREVYRDKDEALMRYALCRYGLTEL</sequence>
<dbReference type="EMBL" id="BK014725">
    <property type="protein sequence ID" value="DAD55463.1"/>
    <property type="molecule type" value="Genomic_DNA"/>
</dbReference>
<evidence type="ECO:0000313" key="1">
    <source>
        <dbReference type="EMBL" id="DAD55463.1"/>
    </source>
</evidence>
<protein>
    <submittedName>
        <fullName evidence="1">Uncharacterized protein</fullName>
    </submittedName>
</protein>
<accession>A0A8D9PE05</accession>
<organism evidence="1">
    <name type="scientific">Myoviridae sp. ctjz83</name>
    <dbReference type="NCBI Taxonomy" id="2826083"/>
    <lineage>
        <taxon>Viruses</taxon>
        <taxon>Duplodnaviria</taxon>
        <taxon>Heunggongvirae</taxon>
        <taxon>Uroviricota</taxon>
        <taxon>Caudoviricetes</taxon>
    </lineage>
</organism>